<dbReference type="STRING" id="578458.D8PRE4"/>
<dbReference type="Pfam" id="PF03901">
    <property type="entry name" value="Glyco_transf_22"/>
    <property type="match status" value="1"/>
</dbReference>
<keyword evidence="8 10" id="KW-1133">Transmembrane helix</keyword>
<dbReference type="PANTHER" id="PTHR22760">
    <property type="entry name" value="GLYCOSYLTRANSFERASE"/>
    <property type="match status" value="1"/>
</dbReference>
<organism evidence="13">
    <name type="scientific">Schizophyllum commune (strain H4-8 / FGSC 9210)</name>
    <name type="common">Split gill fungus</name>
    <dbReference type="NCBI Taxonomy" id="578458"/>
    <lineage>
        <taxon>Eukaryota</taxon>
        <taxon>Fungi</taxon>
        <taxon>Dikarya</taxon>
        <taxon>Basidiomycota</taxon>
        <taxon>Agaricomycotina</taxon>
        <taxon>Agaricomycetes</taxon>
        <taxon>Agaricomycetidae</taxon>
        <taxon>Agaricales</taxon>
        <taxon>Schizophyllaceae</taxon>
        <taxon>Schizophyllum</taxon>
    </lineage>
</organism>
<keyword evidence="4 10" id="KW-0328">Glycosyltransferase</keyword>
<accession>D8PRE4</accession>
<evidence type="ECO:0000256" key="5">
    <source>
        <dbReference type="ARBA" id="ARBA00022679"/>
    </source>
</evidence>
<feature type="transmembrane region" description="Helical" evidence="10">
    <location>
        <begin position="325"/>
        <end position="349"/>
    </location>
</feature>
<feature type="region of interest" description="Disordered" evidence="11">
    <location>
        <begin position="1"/>
        <end position="31"/>
    </location>
</feature>
<evidence type="ECO:0000256" key="3">
    <source>
        <dbReference type="ARBA" id="ARBA00007063"/>
    </source>
</evidence>
<sequence length="683" mass="78338">MSSSGVAGPPRTETLRFRRPETGEPKKPTIRPLRHTGILQDQVRRSAKRPWAPDFAWAVRWLLLIRFSAAMYANITDCDEVFNFWEPLHLFDRGYGFQTWEVSPEYSIRSWAYIVLHWFPVQLSKIFIGPDKRPAFFAVRAVLALASTLIESYFYRSVYTHINERVGRYLFFMLSFNAGMWNAAPAFLPSSFAMHACTLAFAYVMEPCSIKNNRRTLAATVLFATAAIVGWPFSLALAIPFVYEELFVVGSDTAHKDTASVLRYRWIRFISYTLLAGLVAIPVIAIDTAAYGKLTIVPWNIISYNIFGGALRGPELYGTEPWSFYILNLLLNFNVLLPFALLSLPALLLTKIFDRKRLDERQANPTLSLALRLAPFYLWLGILSAQPHKEERFMYPVYPMLCFNAAVAVYLVKGWMEVIFIKATNSPYRAAQTSIFSNFSSSVVLATCVLSISRIMALWYYYHAPQSAYFQFEHKELPRLLNVTGILPPLPPHTREKDMPRIDLSPIKDFNLTLCVGKEWHRFPGHYHVPDGVRVEFVKSEFSGLLPGHFGEDQVKADYNGNSALDGFWPRPVTRLVPVHQNDLNIEEPSHYGSVEQCDYMVDLDFPLHPSESPLEPRYALLEEWERVACYPFLDARFSPLATRALWMPGEVWQRANEYGDYCLLRHGQRVEKKIETVLSQQK</sequence>
<dbReference type="InterPro" id="IPR005599">
    <property type="entry name" value="GPI_mannosylTrfase"/>
</dbReference>
<evidence type="ECO:0000256" key="11">
    <source>
        <dbReference type="SAM" id="MobiDB-lite"/>
    </source>
</evidence>
<reference evidence="12 13" key="1">
    <citation type="journal article" date="2010" name="Nat. Biotechnol.">
        <title>Genome sequence of the model mushroom Schizophyllum commune.</title>
        <authorList>
            <person name="Ohm R.A."/>
            <person name="de Jong J.F."/>
            <person name="Lugones L.G."/>
            <person name="Aerts A."/>
            <person name="Kothe E."/>
            <person name="Stajich J.E."/>
            <person name="de Vries R.P."/>
            <person name="Record E."/>
            <person name="Levasseur A."/>
            <person name="Baker S.E."/>
            <person name="Bartholomew K.A."/>
            <person name="Coutinho P.M."/>
            <person name="Erdmann S."/>
            <person name="Fowler T.J."/>
            <person name="Gathman A.C."/>
            <person name="Lombard V."/>
            <person name="Henrissat B."/>
            <person name="Knabe N."/>
            <person name="Kuees U."/>
            <person name="Lilly W.W."/>
            <person name="Lindquist E."/>
            <person name="Lucas S."/>
            <person name="Magnuson J.K."/>
            <person name="Piumi F."/>
            <person name="Raudaskoski M."/>
            <person name="Salamov A."/>
            <person name="Schmutz J."/>
            <person name="Schwarze F.W.M.R."/>
            <person name="vanKuyk P.A."/>
            <person name="Horton J.S."/>
            <person name="Grigoriev I.V."/>
            <person name="Woesten H.A.B."/>
        </authorList>
    </citation>
    <scope>NUCLEOTIDE SEQUENCE [LARGE SCALE GENOMIC DNA]</scope>
    <source>
        <strain evidence="13">H4-8 / FGSC 9210</strain>
    </source>
</reference>
<dbReference type="VEuPathDB" id="FungiDB:SCHCODRAFT_02610799"/>
<evidence type="ECO:0000256" key="1">
    <source>
        <dbReference type="ARBA" id="ARBA00004477"/>
    </source>
</evidence>
<dbReference type="UniPathway" id="UPA00378"/>
<dbReference type="KEGG" id="scm:SCHCO_02610799"/>
<proteinExistence type="inferred from homology"/>
<dbReference type="GO" id="GO:0006487">
    <property type="term" value="P:protein N-linked glycosylation"/>
    <property type="evidence" value="ECO:0007669"/>
    <property type="project" value="TreeGrafter"/>
</dbReference>
<keyword evidence="7 10" id="KW-0256">Endoplasmic reticulum</keyword>
<evidence type="ECO:0000313" key="12">
    <source>
        <dbReference type="EMBL" id="EFJ02510.1"/>
    </source>
</evidence>
<dbReference type="HOGENOM" id="CLU_018152_1_0_1"/>
<dbReference type="FunCoup" id="D8PRE4">
    <property type="interactions" value="582"/>
</dbReference>
<feature type="transmembrane region" description="Helical" evidence="10">
    <location>
        <begin position="393"/>
        <end position="412"/>
    </location>
</feature>
<dbReference type="OMA" id="PRDMHAK"/>
<evidence type="ECO:0000256" key="8">
    <source>
        <dbReference type="ARBA" id="ARBA00022989"/>
    </source>
</evidence>
<evidence type="ECO:0000256" key="2">
    <source>
        <dbReference type="ARBA" id="ARBA00004922"/>
    </source>
</evidence>
<protein>
    <recommendedName>
        <fullName evidence="10">Mannosyltransferase</fullName>
        <ecNumber evidence="10">2.4.1.-</ecNumber>
    </recommendedName>
</protein>
<feature type="compositionally biased region" description="Basic and acidic residues" evidence="11">
    <location>
        <begin position="13"/>
        <end position="27"/>
    </location>
</feature>
<evidence type="ECO:0000256" key="7">
    <source>
        <dbReference type="ARBA" id="ARBA00022824"/>
    </source>
</evidence>
<name>D8PRE4_SCHCM</name>
<keyword evidence="5 12" id="KW-0808">Transferase</keyword>
<evidence type="ECO:0000256" key="10">
    <source>
        <dbReference type="RuleBase" id="RU363075"/>
    </source>
</evidence>
<keyword evidence="13" id="KW-1185">Reference proteome</keyword>
<feature type="transmembrane region" description="Helical" evidence="10">
    <location>
        <begin position="217"/>
        <end position="243"/>
    </location>
</feature>
<dbReference type="InParanoid" id="D8PRE4"/>
<dbReference type="GO" id="GO:0005789">
    <property type="term" value="C:endoplasmic reticulum membrane"/>
    <property type="evidence" value="ECO:0007669"/>
    <property type="project" value="UniProtKB-SubCell"/>
</dbReference>
<dbReference type="PANTHER" id="PTHR22760:SF2">
    <property type="entry name" value="ALPHA-1,2-MANNOSYLTRANSFERASE ALG9"/>
    <property type="match status" value="1"/>
</dbReference>
<feature type="transmembrane region" description="Helical" evidence="10">
    <location>
        <begin position="266"/>
        <end position="284"/>
    </location>
</feature>
<evidence type="ECO:0000256" key="4">
    <source>
        <dbReference type="ARBA" id="ARBA00022676"/>
    </source>
</evidence>
<comment type="pathway">
    <text evidence="2">Protein modification; protein glycosylation.</text>
</comment>
<evidence type="ECO:0000256" key="9">
    <source>
        <dbReference type="ARBA" id="ARBA00023136"/>
    </source>
</evidence>
<dbReference type="EC" id="2.4.1.-" evidence="10"/>
<dbReference type="Proteomes" id="UP000007431">
    <property type="component" value="Unassembled WGS sequence"/>
</dbReference>
<evidence type="ECO:0000256" key="6">
    <source>
        <dbReference type="ARBA" id="ARBA00022692"/>
    </source>
</evidence>
<dbReference type="EMBL" id="GL377302">
    <property type="protein sequence ID" value="EFJ02510.1"/>
    <property type="molecule type" value="Genomic_DNA"/>
</dbReference>
<gene>
    <name evidence="12" type="ORF">SCHCODRAFT_64714</name>
</gene>
<dbReference type="AlphaFoldDB" id="D8PRE4"/>
<keyword evidence="9 10" id="KW-0472">Membrane</keyword>
<comment type="subcellular location">
    <subcellularLocation>
        <location evidence="1 10">Endoplasmic reticulum membrane</location>
        <topology evidence="1 10">Multi-pass membrane protein</topology>
    </subcellularLocation>
</comment>
<feature type="transmembrane region" description="Helical" evidence="10">
    <location>
        <begin position="443"/>
        <end position="462"/>
    </location>
</feature>
<feature type="transmembrane region" description="Helical" evidence="10">
    <location>
        <begin position="369"/>
        <end position="387"/>
    </location>
</feature>
<dbReference type="GeneID" id="9594545"/>
<dbReference type="eggNOG" id="KOG2515">
    <property type="taxonomic scope" value="Eukaryota"/>
</dbReference>
<dbReference type="OrthoDB" id="497541at2759"/>
<dbReference type="GO" id="GO:0000026">
    <property type="term" value="F:alpha-1,2-mannosyltransferase activity"/>
    <property type="evidence" value="ECO:0007669"/>
    <property type="project" value="TreeGrafter"/>
</dbReference>
<feature type="transmembrane region" description="Helical" evidence="10">
    <location>
        <begin position="135"/>
        <end position="155"/>
    </location>
</feature>
<keyword evidence="6 10" id="KW-0812">Transmembrane</keyword>
<dbReference type="RefSeq" id="XP_003037412.1">
    <property type="nucleotide sequence ID" value="XM_003037366.1"/>
</dbReference>
<evidence type="ECO:0000313" key="13">
    <source>
        <dbReference type="Proteomes" id="UP000007431"/>
    </source>
</evidence>
<comment type="similarity">
    <text evidence="3 10">Belongs to the glycosyltransferase 22 family.</text>
</comment>